<dbReference type="Proteomes" id="UP001548713">
    <property type="component" value="Unassembled WGS sequence"/>
</dbReference>
<evidence type="ECO:0000313" key="2">
    <source>
        <dbReference type="Proteomes" id="UP001548713"/>
    </source>
</evidence>
<name>A0ABV2D639_9SPHN</name>
<sequence length="183" mass="19808">MQSLLSLYRAATKGSHDSLDAAFGSLDLSNRADYVRFLRGHAMGLASIFDGFRRFVEEDLHLACPDYPAMLADDLTKVGVDARDLRSVSPAGEVSQRAAGYVIAGSRLGLAALARSGYWGRTHALPSTYMDDRQGLAIWKHTAAKLKQVVPDEARAERESSSAITVFDTFRDAFAASAPAAVR</sequence>
<dbReference type="RefSeq" id="WP_353985264.1">
    <property type="nucleotide sequence ID" value="NZ_JBEWLY010000023.1"/>
</dbReference>
<dbReference type="Gene3D" id="1.20.910.10">
    <property type="entry name" value="Heme oxygenase-like"/>
    <property type="match status" value="1"/>
</dbReference>
<gene>
    <name evidence="1" type="ORF">ABVV53_15115</name>
</gene>
<accession>A0ABV2D639</accession>
<dbReference type="EMBL" id="JBEWLY010000023">
    <property type="protein sequence ID" value="MET1756774.1"/>
    <property type="molecule type" value="Genomic_DNA"/>
</dbReference>
<reference evidence="1 2" key="1">
    <citation type="submission" date="2024-07" db="EMBL/GenBank/DDBJ databases">
        <title>Novosphingobium kalidii RD2P27.</title>
        <authorList>
            <person name="Sun J.-Q."/>
        </authorList>
    </citation>
    <scope>NUCLEOTIDE SEQUENCE [LARGE SCALE GENOMIC DNA]</scope>
    <source>
        <strain evidence="1 2">RD2P27</strain>
    </source>
</reference>
<comment type="caution">
    <text evidence="1">The sequence shown here is derived from an EMBL/GenBank/DDBJ whole genome shotgun (WGS) entry which is preliminary data.</text>
</comment>
<evidence type="ECO:0000313" key="1">
    <source>
        <dbReference type="EMBL" id="MET1756774.1"/>
    </source>
</evidence>
<dbReference type="InterPro" id="IPR016084">
    <property type="entry name" value="Haem_Oase-like_multi-hlx"/>
</dbReference>
<dbReference type="SUPFAM" id="SSF48613">
    <property type="entry name" value="Heme oxygenase-like"/>
    <property type="match status" value="1"/>
</dbReference>
<proteinExistence type="predicted"/>
<protein>
    <submittedName>
        <fullName evidence="1">Heme oxygenase</fullName>
    </submittedName>
</protein>
<keyword evidence="2" id="KW-1185">Reference proteome</keyword>
<organism evidence="1 2">
    <name type="scientific">Novosphingobium kalidii</name>
    <dbReference type="NCBI Taxonomy" id="3230299"/>
    <lineage>
        <taxon>Bacteria</taxon>
        <taxon>Pseudomonadati</taxon>
        <taxon>Pseudomonadota</taxon>
        <taxon>Alphaproteobacteria</taxon>
        <taxon>Sphingomonadales</taxon>
        <taxon>Sphingomonadaceae</taxon>
        <taxon>Novosphingobium</taxon>
    </lineage>
</organism>